<dbReference type="RefSeq" id="XP_001591003.1">
    <property type="nucleotide sequence ID" value="XM_001590953.1"/>
</dbReference>
<keyword evidence="2" id="KW-1185">Reference proteome</keyword>
<dbReference type="KEGG" id="ssl:SS1G_07627"/>
<accession>A7EQM5</accession>
<dbReference type="EMBL" id="CH476630">
    <property type="protein sequence ID" value="EDN91767.1"/>
    <property type="molecule type" value="Genomic_DNA"/>
</dbReference>
<dbReference type="GeneID" id="5487522"/>
<name>A7EQM5_SCLS1</name>
<protein>
    <submittedName>
        <fullName evidence="1">Uncharacterized protein</fullName>
    </submittedName>
</protein>
<sequence>MSETTSETSPVGGCGYFRLVTTRPGSANPPFQKKRVNTFDKNVGGLLNNGHSGKETRGKRKLLPQWAENDGRILPRPATGALIAALIFPSKPSLHFLGKRLNLEAFPSNKSVPIRKDLV</sequence>
<proteinExistence type="predicted"/>
<organism evidence="1 2">
    <name type="scientific">Sclerotinia sclerotiorum (strain ATCC 18683 / 1980 / Ss-1)</name>
    <name type="common">White mold</name>
    <name type="synonym">Whetzelinia sclerotiorum</name>
    <dbReference type="NCBI Taxonomy" id="665079"/>
    <lineage>
        <taxon>Eukaryota</taxon>
        <taxon>Fungi</taxon>
        <taxon>Dikarya</taxon>
        <taxon>Ascomycota</taxon>
        <taxon>Pezizomycotina</taxon>
        <taxon>Leotiomycetes</taxon>
        <taxon>Helotiales</taxon>
        <taxon>Sclerotiniaceae</taxon>
        <taxon>Sclerotinia</taxon>
    </lineage>
</organism>
<gene>
    <name evidence="1" type="ORF">SS1G_07627</name>
</gene>
<evidence type="ECO:0000313" key="1">
    <source>
        <dbReference type="EMBL" id="EDN91767.1"/>
    </source>
</evidence>
<dbReference type="AlphaFoldDB" id="A7EQM5"/>
<dbReference type="InParanoid" id="A7EQM5"/>
<reference evidence="2" key="1">
    <citation type="journal article" date="2011" name="PLoS Genet.">
        <title>Genomic analysis of the necrotrophic fungal pathogens Sclerotinia sclerotiorum and Botrytis cinerea.</title>
        <authorList>
            <person name="Amselem J."/>
            <person name="Cuomo C.A."/>
            <person name="van Kan J.A."/>
            <person name="Viaud M."/>
            <person name="Benito E.P."/>
            <person name="Couloux A."/>
            <person name="Coutinho P.M."/>
            <person name="de Vries R.P."/>
            <person name="Dyer P.S."/>
            <person name="Fillinger S."/>
            <person name="Fournier E."/>
            <person name="Gout L."/>
            <person name="Hahn M."/>
            <person name="Kohn L."/>
            <person name="Lapalu N."/>
            <person name="Plummer K.M."/>
            <person name="Pradier J.M."/>
            <person name="Quevillon E."/>
            <person name="Sharon A."/>
            <person name="Simon A."/>
            <person name="ten Have A."/>
            <person name="Tudzynski B."/>
            <person name="Tudzynski P."/>
            <person name="Wincker P."/>
            <person name="Andrew M."/>
            <person name="Anthouard V."/>
            <person name="Beever R.E."/>
            <person name="Beffa R."/>
            <person name="Benoit I."/>
            <person name="Bouzid O."/>
            <person name="Brault B."/>
            <person name="Chen Z."/>
            <person name="Choquer M."/>
            <person name="Collemare J."/>
            <person name="Cotton P."/>
            <person name="Danchin E.G."/>
            <person name="Da Silva C."/>
            <person name="Gautier A."/>
            <person name="Giraud C."/>
            <person name="Giraud T."/>
            <person name="Gonzalez C."/>
            <person name="Grossetete S."/>
            <person name="Guldener U."/>
            <person name="Henrissat B."/>
            <person name="Howlett B.J."/>
            <person name="Kodira C."/>
            <person name="Kretschmer M."/>
            <person name="Lappartient A."/>
            <person name="Leroch M."/>
            <person name="Levis C."/>
            <person name="Mauceli E."/>
            <person name="Neuveglise C."/>
            <person name="Oeser B."/>
            <person name="Pearson M."/>
            <person name="Poulain J."/>
            <person name="Poussereau N."/>
            <person name="Quesneville H."/>
            <person name="Rascle C."/>
            <person name="Schumacher J."/>
            <person name="Segurens B."/>
            <person name="Sexton A."/>
            <person name="Silva E."/>
            <person name="Sirven C."/>
            <person name="Soanes D.M."/>
            <person name="Talbot N.J."/>
            <person name="Templeton M."/>
            <person name="Yandava C."/>
            <person name="Yarden O."/>
            <person name="Zeng Q."/>
            <person name="Rollins J.A."/>
            <person name="Lebrun M.H."/>
            <person name="Dickman M."/>
        </authorList>
    </citation>
    <scope>NUCLEOTIDE SEQUENCE [LARGE SCALE GENOMIC DNA]</scope>
    <source>
        <strain evidence="2">ATCC 18683 / 1980 / Ss-1</strain>
    </source>
</reference>
<evidence type="ECO:0000313" key="2">
    <source>
        <dbReference type="Proteomes" id="UP000001312"/>
    </source>
</evidence>
<dbReference type="Proteomes" id="UP000001312">
    <property type="component" value="Unassembled WGS sequence"/>
</dbReference>